<protein>
    <recommendedName>
        <fullName evidence="4">Cytochrome</fullName>
    </recommendedName>
</protein>
<reference evidence="2 3" key="1">
    <citation type="journal article" date="2019" name="Emerg. Microbes Infect.">
        <title>Comprehensive subspecies identification of 175 nontuberculous mycobacteria species based on 7547 genomic profiles.</title>
        <authorList>
            <person name="Matsumoto Y."/>
            <person name="Kinjo T."/>
            <person name="Motooka D."/>
            <person name="Nabeya D."/>
            <person name="Jung N."/>
            <person name="Uechi K."/>
            <person name="Horii T."/>
            <person name="Iida T."/>
            <person name="Fujita J."/>
            <person name="Nakamura S."/>
        </authorList>
    </citation>
    <scope>NUCLEOTIDE SEQUENCE [LARGE SCALE GENOMIC DNA]</scope>
    <source>
        <strain evidence="2 3">JCM 30725</strain>
    </source>
</reference>
<comment type="caution">
    <text evidence="2">The sequence shown here is derived from an EMBL/GenBank/DDBJ whole genome shotgun (WGS) entry which is preliminary data.</text>
</comment>
<organism evidence="2 3">
    <name type="scientific">Mycobacterium bourgelatii</name>
    <dbReference type="NCBI Taxonomy" id="1273442"/>
    <lineage>
        <taxon>Bacteria</taxon>
        <taxon>Bacillati</taxon>
        <taxon>Actinomycetota</taxon>
        <taxon>Actinomycetes</taxon>
        <taxon>Mycobacteriales</taxon>
        <taxon>Mycobacteriaceae</taxon>
        <taxon>Mycobacterium</taxon>
    </lineage>
</organism>
<keyword evidence="3" id="KW-1185">Reference proteome</keyword>
<gene>
    <name evidence="2" type="ORF">MBOU_53280</name>
</gene>
<proteinExistence type="predicted"/>
<name>A0A7I9YXL8_MYCBU</name>
<sequence>MSDPVTQQEGSAMSTTADYDARRVTEIDAGDRSPLGEIVPSLPKMSTVVVDDDPNDVPFFELPGADLSGEELTVAVVPKRADEFMCSCCFLVQHRSRLRSTSGGRQICADCV</sequence>
<dbReference type="EMBL" id="BLKZ01000002">
    <property type="protein sequence ID" value="GFG93286.1"/>
    <property type="molecule type" value="Genomic_DNA"/>
</dbReference>
<evidence type="ECO:0000256" key="1">
    <source>
        <dbReference type="SAM" id="MobiDB-lite"/>
    </source>
</evidence>
<feature type="compositionally biased region" description="Polar residues" evidence="1">
    <location>
        <begin position="1"/>
        <end position="17"/>
    </location>
</feature>
<dbReference type="Pfam" id="PF13834">
    <property type="entry name" value="DUF4193"/>
    <property type="match status" value="1"/>
</dbReference>
<feature type="compositionally biased region" description="Basic and acidic residues" evidence="1">
    <location>
        <begin position="19"/>
        <end position="31"/>
    </location>
</feature>
<dbReference type="InterPro" id="IPR025242">
    <property type="entry name" value="DUF4193"/>
</dbReference>
<dbReference type="AlphaFoldDB" id="A0A7I9YXL8"/>
<feature type="region of interest" description="Disordered" evidence="1">
    <location>
        <begin position="1"/>
        <end position="38"/>
    </location>
</feature>
<evidence type="ECO:0000313" key="2">
    <source>
        <dbReference type="EMBL" id="GFG93286.1"/>
    </source>
</evidence>
<accession>A0A7I9YXL8</accession>
<evidence type="ECO:0008006" key="4">
    <source>
        <dbReference type="Google" id="ProtNLM"/>
    </source>
</evidence>
<dbReference type="Proteomes" id="UP000465360">
    <property type="component" value="Unassembled WGS sequence"/>
</dbReference>
<evidence type="ECO:0000313" key="3">
    <source>
        <dbReference type="Proteomes" id="UP000465360"/>
    </source>
</evidence>